<gene>
    <name evidence="1" type="ORF">FSB_LOCUS49514</name>
</gene>
<reference evidence="1" key="1">
    <citation type="submission" date="2018-02" db="EMBL/GenBank/DDBJ databases">
        <authorList>
            <person name="Cohen D.B."/>
            <person name="Kent A.D."/>
        </authorList>
    </citation>
    <scope>NUCLEOTIDE SEQUENCE</scope>
</reference>
<dbReference type="Pfam" id="PF04749">
    <property type="entry name" value="PLAC8"/>
    <property type="match status" value="1"/>
</dbReference>
<evidence type="ECO:0000313" key="1">
    <source>
        <dbReference type="EMBL" id="SPD21632.1"/>
    </source>
</evidence>
<organism evidence="1">
    <name type="scientific">Fagus sylvatica</name>
    <name type="common">Beechnut</name>
    <dbReference type="NCBI Taxonomy" id="28930"/>
    <lineage>
        <taxon>Eukaryota</taxon>
        <taxon>Viridiplantae</taxon>
        <taxon>Streptophyta</taxon>
        <taxon>Embryophyta</taxon>
        <taxon>Tracheophyta</taxon>
        <taxon>Spermatophyta</taxon>
        <taxon>Magnoliopsida</taxon>
        <taxon>eudicotyledons</taxon>
        <taxon>Gunneridae</taxon>
        <taxon>Pentapetalae</taxon>
        <taxon>rosids</taxon>
        <taxon>fabids</taxon>
        <taxon>Fagales</taxon>
        <taxon>Fagaceae</taxon>
        <taxon>Fagus</taxon>
    </lineage>
</organism>
<proteinExistence type="predicted"/>
<dbReference type="NCBIfam" id="TIGR01571">
    <property type="entry name" value="A_thal_Cys_rich"/>
    <property type="match status" value="1"/>
</dbReference>
<dbReference type="EMBL" id="OIVN01005256">
    <property type="protein sequence ID" value="SPD21632.1"/>
    <property type="molecule type" value="Genomic_DNA"/>
</dbReference>
<dbReference type="AlphaFoldDB" id="A0A2N9IAC8"/>
<name>A0A2N9IAC8_FAGSY</name>
<dbReference type="PANTHER" id="PTHR15907">
    <property type="entry name" value="DUF614 FAMILY PROTEIN-RELATED"/>
    <property type="match status" value="1"/>
</dbReference>
<dbReference type="InterPro" id="IPR006461">
    <property type="entry name" value="PLAC_motif_containing"/>
</dbReference>
<accession>A0A2N9IAC8</accession>
<protein>
    <submittedName>
        <fullName evidence="1">Uncharacterized protein</fullName>
    </submittedName>
</protein>
<sequence>MCPTNPKSSAPSASPPEGQWTTGLCGCFRDPCNCWVTFWCPCITFGRIAEIGDEGTHNSGAGIAVSIASAVIALFVKSTASSRTVGGTLLWVGTMLENEGGTTAPPIPEPGMTR</sequence>